<name>A0AAV4U2M0_9ARAC</name>
<reference evidence="2 3" key="1">
    <citation type="submission" date="2021-06" db="EMBL/GenBank/DDBJ databases">
        <title>Caerostris darwini draft genome.</title>
        <authorList>
            <person name="Kono N."/>
            <person name="Arakawa K."/>
        </authorList>
    </citation>
    <scope>NUCLEOTIDE SEQUENCE [LARGE SCALE GENOMIC DNA]</scope>
</reference>
<gene>
    <name evidence="2" type="ORF">CDAR_390751</name>
</gene>
<keyword evidence="3" id="KW-1185">Reference proteome</keyword>
<sequence length="149" mass="17621">MFHSLEFFSSRETSHKEERRNTSKSKEVLCLNSHVPSSEIQKNVDGRFRIRERNKLSPFLNGMQFLQDAYKNIQFHSHDVSFSGILFFQRETSHKEERRNTSKSKEELLCLNSHVPSSEIQKNVDGRFRIRERNKLSPFLNGMQFLQDA</sequence>
<organism evidence="2 3">
    <name type="scientific">Caerostris darwini</name>
    <dbReference type="NCBI Taxonomy" id="1538125"/>
    <lineage>
        <taxon>Eukaryota</taxon>
        <taxon>Metazoa</taxon>
        <taxon>Ecdysozoa</taxon>
        <taxon>Arthropoda</taxon>
        <taxon>Chelicerata</taxon>
        <taxon>Arachnida</taxon>
        <taxon>Araneae</taxon>
        <taxon>Araneomorphae</taxon>
        <taxon>Entelegynae</taxon>
        <taxon>Araneoidea</taxon>
        <taxon>Araneidae</taxon>
        <taxon>Caerostris</taxon>
    </lineage>
</organism>
<dbReference type="Proteomes" id="UP001054837">
    <property type="component" value="Unassembled WGS sequence"/>
</dbReference>
<dbReference type="AlphaFoldDB" id="A0AAV4U2M0"/>
<evidence type="ECO:0000313" key="3">
    <source>
        <dbReference type="Proteomes" id="UP001054837"/>
    </source>
</evidence>
<evidence type="ECO:0000256" key="1">
    <source>
        <dbReference type="SAM" id="MobiDB-lite"/>
    </source>
</evidence>
<feature type="region of interest" description="Disordered" evidence="1">
    <location>
        <begin position="1"/>
        <end position="25"/>
    </location>
</feature>
<comment type="caution">
    <text evidence="2">The sequence shown here is derived from an EMBL/GenBank/DDBJ whole genome shotgun (WGS) entry which is preliminary data.</text>
</comment>
<accession>A0AAV4U2M0</accession>
<feature type="compositionally biased region" description="Basic and acidic residues" evidence="1">
    <location>
        <begin position="12"/>
        <end position="25"/>
    </location>
</feature>
<protein>
    <submittedName>
        <fullName evidence="2">Uncharacterized protein</fullName>
    </submittedName>
</protein>
<proteinExistence type="predicted"/>
<dbReference type="EMBL" id="BPLQ01010628">
    <property type="protein sequence ID" value="GIY52039.1"/>
    <property type="molecule type" value="Genomic_DNA"/>
</dbReference>
<evidence type="ECO:0000313" key="2">
    <source>
        <dbReference type="EMBL" id="GIY52039.1"/>
    </source>
</evidence>